<feature type="signal peptide" evidence="1">
    <location>
        <begin position="1"/>
        <end position="27"/>
    </location>
</feature>
<name>A0ABV1QTN5_9HYPH</name>
<dbReference type="Proteomes" id="UP001480955">
    <property type="component" value="Unassembled WGS sequence"/>
</dbReference>
<comment type="caution">
    <text evidence="2">The sequence shown here is derived from an EMBL/GenBank/DDBJ whole genome shotgun (WGS) entry which is preliminary data.</text>
</comment>
<dbReference type="EMBL" id="JBELQE010000119">
    <property type="protein sequence ID" value="MER2252780.1"/>
    <property type="molecule type" value="Genomic_DNA"/>
</dbReference>
<evidence type="ECO:0008006" key="4">
    <source>
        <dbReference type="Google" id="ProtNLM"/>
    </source>
</evidence>
<reference evidence="2 3" key="1">
    <citation type="submission" date="2024-06" db="EMBL/GenBank/DDBJ databases">
        <authorList>
            <person name="Campbell A.G."/>
        </authorList>
    </citation>
    <scope>NUCLEOTIDE SEQUENCE [LARGE SCALE GENOMIC DNA]</scope>
    <source>
        <strain evidence="2 3">EM12</strain>
    </source>
</reference>
<protein>
    <recommendedName>
        <fullName evidence="4">DUF1571 domain-containing protein</fullName>
    </recommendedName>
</protein>
<evidence type="ECO:0000313" key="3">
    <source>
        <dbReference type="Proteomes" id="UP001480955"/>
    </source>
</evidence>
<keyword evidence="1" id="KW-0732">Signal</keyword>
<evidence type="ECO:0000256" key="1">
    <source>
        <dbReference type="SAM" id="SignalP"/>
    </source>
</evidence>
<keyword evidence="3" id="KW-1185">Reference proteome</keyword>
<proteinExistence type="predicted"/>
<feature type="chain" id="PRO_5046042838" description="DUF1571 domain-containing protein" evidence="1">
    <location>
        <begin position="28"/>
        <end position="246"/>
    </location>
</feature>
<sequence length="246" mass="26662">MRRTILAAAVTAALSTTLLAAAPLAWAASDPAPKETAKDPTKDAAAAPNAGDLLFEQPQMKNTAPGSTLTYDYLRRSGIVRGPYGPPLIDAIKLTIEPGKSAESRDIQVQMFSGGNRVPAGPFQDMAGNPVLPLFLENHLKGLAGLLEANPRYIKNAIRKGLREKATVTPVQIDFKGRKVDGWRVEMKPFEGDAQTERMRGFDSTTYTFVVAPEVPGEIVSIEARTLKPDGGELLEERLDYDQKDS</sequence>
<accession>A0ABV1QTN5</accession>
<dbReference type="RefSeq" id="WP_350397001.1">
    <property type="nucleotide sequence ID" value="NZ_JBELQE010000119.1"/>
</dbReference>
<organism evidence="2 3">
    <name type="scientific">Methylorubrum podarium</name>
    <dbReference type="NCBI Taxonomy" id="200476"/>
    <lineage>
        <taxon>Bacteria</taxon>
        <taxon>Pseudomonadati</taxon>
        <taxon>Pseudomonadota</taxon>
        <taxon>Alphaproteobacteria</taxon>
        <taxon>Hyphomicrobiales</taxon>
        <taxon>Methylobacteriaceae</taxon>
        <taxon>Methylorubrum</taxon>
    </lineage>
</organism>
<evidence type="ECO:0000313" key="2">
    <source>
        <dbReference type="EMBL" id="MER2252780.1"/>
    </source>
</evidence>
<gene>
    <name evidence="2" type="ORF">ABS772_22945</name>
</gene>